<feature type="transmembrane region" description="Helical" evidence="1">
    <location>
        <begin position="50"/>
        <end position="72"/>
    </location>
</feature>
<dbReference type="Pfam" id="PF11188">
    <property type="entry name" value="DUF2975"/>
    <property type="match status" value="1"/>
</dbReference>
<protein>
    <recommendedName>
        <fullName evidence="3">DUF2975 domain-containing protein</fullName>
    </recommendedName>
</protein>
<keyword evidence="1" id="KW-1133">Transmembrane helix</keyword>
<reference evidence="2" key="1">
    <citation type="submission" date="2019-08" db="EMBL/GenBank/DDBJ databases">
        <authorList>
            <person name="Kucharzyk K."/>
            <person name="Murdoch R.W."/>
            <person name="Higgins S."/>
            <person name="Loffler F."/>
        </authorList>
    </citation>
    <scope>NUCLEOTIDE SEQUENCE</scope>
</reference>
<organism evidence="2">
    <name type="scientific">bioreactor metagenome</name>
    <dbReference type="NCBI Taxonomy" id="1076179"/>
    <lineage>
        <taxon>unclassified sequences</taxon>
        <taxon>metagenomes</taxon>
        <taxon>ecological metagenomes</taxon>
    </lineage>
</organism>
<name>A0A645C561_9ZZZZ</name>
<gene>
    <name evidence="2" type="ORF">SDC9_117438</name>
</gene>
<dbReference type="EMBL" id="VSSQ01023501">
    <property type="protein sequence ID" value="MPM70483.1"/>
    <property type="molecule type" value="Genomic_DNA"/>
</dbReference>
<feature type="transmembrane region" description="Helical" evidence="1">
    <location>
        <begin position="119"/>
        <end position="141"/>
    </location>
</feature>
<evidence type="ECO:0000313" key="2">
    <source>
        <dbReference type="EMBL" id="MPM70483.1"/>
    </source>
</evidence>
<feature type="transmembrane region" description="Helical" evidence="1">
    <location>
        <begin position="92"/>
        <end position="113"/>
    </location>
</feature>
<dbReference type="InterPro" id="IPR021354">
    <property type="entry name" value="DUF2975"/>
</dbReference>
<accession>A0A645C561</accession>
<keyword evidence="1" id="KW-0812">Transmembrane</keyword>
<sequence length="159" mass="17625">MNQNDLAKWIKGILIGLAACGALVYLWIIPELGRSLIAQAPEFSYCYWPWQLFIWLTAVPCYIAVVLVWKIAAEVEADNSFSMINAGYLKGIMIAALADTLFFFTGNVLFFFMNMNHPGVFILALLICFAGIVVAVAAAVLSHLVEKAAKLKEENETFI</sequence>
<evidence type="ECO:0008006" key="3">
    <source>
        <dbReference type="Google" id="ProtNLM"/>
    </source>
</evidence>
<evidence type="ECO:0000256" key="1">
    <source>
        <dbReference type="SAM" id="Phobius"/>
    </source>
</evidence>
<dbReference type="AlphaFoldDB" id="A0A645C561"/>
<keyword evidence="1" id="KW-0472">Membrane</keyword>
<feature type="transmembrane region" description="Helical" evidence="1">
    <location>
        <begin position="12"/>
        <end position="30"/>
    </location>
</feature>
<proteinExistence type="predicted"/>
<comment type="caution">
    <text evidence="2">The sequence shown here is derived from an EMBL/GenBank/DDBJ whole genome shotgun (WGS) entry which is preliminary data.</text>
</comment>